<comment type="caution">
    <text evidence="1">The sequence shown here is derived from an EMBL/GenBank/DDBJ whole genome shotgun (WGS) entry which is preliminary data.</text>
</comment>
<keyword evidence="2" id="KW-1185">Reference proteome</keyword>
<gene>
    <name evidence="1" type="ORF">SO694_00052111</name>
</gene>
<dbReference type="SUPFAM" id="SSF52058">
    <property type="entry name" value="L domain-like"/>
    <property type="match status" value="1"/>
</dbReference>
<dbReference type="EMBL" id="JBBJCI010000205">
    <property type="protein sequence ID" value="KAK7241145.1"/>
    <property type="molecule type" value="Genomic_DNA"/>
</dbReference>
<dbReference type="PROSITE" id="PS51450">
    <property type="entry name" value="LRR"/>
    <property type="match status" value="1"/>
</dbReference>
<dbReference type="InterPro" id="IPR001611">
    <property type="entry name" value="Leu-rich_rpt"/>
</dbReference>
<reference evidence="1 2" key="1">
    <citation type="submission" date="2024-03" db="EMBL/GenBank/DDBJ databases">
        <title>Aureococcus anophagefferens CCMP1851 and Kratosvirus quantuckense: Draft genome of a second virus-susceptible host strain in the model system.</title>
        <authorList>
            <person name="Chase E."/>
            <person name="Truchon A.R."/>
            <person name="Schepens W."/>
            <person name="Wilhelm S.W."/>
        </authorList>
    </citation>
    <scope>NUCLEOTIDE SEQUENCE [LARGE SCALE GENOMIC DNA]</scope>
    <source>
        <strain evidence="1 2">CCMP1851</strain>
    </source>
</reference>
<sequence>MGRLEVLKLDSNDLERIPGVGELRSLRELDSNVIAEIPANLACLVNLKKIYLGKNLARAPA</sequence>
<name>A0ABR1FY35_AURAN</name>
<dbReference type="InterPro" id="IPR032675">
    <property type="entry name" value="LRR_dom_sf"/>
</dbReference>
<protein>
    <submittedName>
        <fullName evidence="1">Uncharacterized protein</fullName>
    </submittedName>
</protein>
<dbReference type="Proteomes" id="UP001363151">
    <property type="component" value="Unassembled WGS sequence"/>
</dbReference>
<accession>A0ABR1FY35</accession>
<evidence type="ECO:0000313" key="1">
    <source>
        <dbReference type="EMBL" id="KAK7241145.1"/>
    </source>
</evidence>
<dbReference type="Gene3D" id="3.80.10.10">
    <property type="entry name" value="Ribonuclease Inhibitor"/>
    <property type="match status" value="1"/>
</dbReference>
<evidence type="ECO:0000313" key="2">
    <source>
        <dbReference type="Proteomes" id="UP001363151"/>
    </source>
</evidence>
<proteinExistence type="predicted"/>
<organism evidence="1 2">
    <name type="scientific">Aureococcus anophagefferens</name>
    <name type="common">Harmful bloom alga</name>
    <dbReference type="NCBI Taxonomy" id="44056"/>
    <lineage>
        <taxon>Eukaryota</taxon>
        <taxon>Sar</taxon>
        <taxon>Stramenopiles</taxon>
        <taxon>Ochrophyta</taxon>
        <taxon>Pelagophyceae</taxon>
        <taxon>Pelagomonadales</taxon>
        <taxon>Pelagomonadaceae</taxon>
        <taxon>Aureococcus</taxon>
    </lineage>
</organism>